<feature type="signal peptide" evidence="1">
    <location>
        <begin position="1"/>
        <end position="18"/>
    </location>
</feature>
<feature type="chain" id="PRO_5042906527" description="Secreted protein" evidence="1">
    <location>
        <begin position="19"/>
        <end position="112"/>
    </location>
</feature>
<evidence type="ECO:0000313" key="2">
    <source>
        <dbReference type="EMBL" id="KAK6638835.1"/>
    </source>
</evidence>
<proteinExistence type="predicted"/>
<gene>
    <name evidence="2" type="ORF">RUM43_007104</name>
</gene>
<accession>A0AAN8S598</accession>
<organism evidence="2 3">
    <name type="scientific">Polyplax serrata</name>
    <name type="common">Common mouse louse</name>
    <dbReference type="NCBI Taxonomy" id="468196"/>
    <lineage>
        <taxon>Eukaryota</taxon>
        <taxon>Metazoa</taxon>
        <taxon>Ecdysozoa</taxon>
        <taxon>Arthropoda</taxon>
        <taxon>Hexapoda</taxon>
        <taxon>Insecta</taxon>
        <taxon>Pterygota</taxon>
        <taxon>Neoptera</taxon>
        <taxon>Paraneoptera</taxon>
        <taxon>Psocodea</taxon>
        <taxon>Troctomorpha</taxon>
        <taxon>Phthiraptera</taxon>
        <taxon>Anoplura</taxon>
        <taxon>Polyplacidae</taxon>
        <taxon>Polyplax</taxon>
    </lineage>
</organism>
<sequence>MKVLTALTLNLVFQRATGVGLEGEGAAAAEAAAAGKWQERKKLRKKRAEESVERKKWEVKPKIVNNAFYYSVIKKKGERSKGKGNGNLVRTCNPVYGTHQVLNLYTESCGNK</sequence>
<evidence type="ECO:0000256" key="1">
    <source>
        <dbReference type="SAM" id="SignalP"/>
    </source>
</evidence>
<dbReference type="Proteomes" id="UP001372834">
    <property type="component" value="Unassembled WGS sequence"/>
</dbReference>
<protein>
    <recommendedName>
        <fullName evidence="4">Secreted protein</fullName>
    </recommendedName>
</protein>
<evidence type="ECO:0000313" key="3">
    <source>
        <dbReference type="Proteomes" id="UP001372834"/>
    </source>
</evidence>
<reference evidence="2 3" key="1">
    <citation type="submission" date="2023-10" db="EMBL/GenBank/DDBJ databases">
        <title>Genomes of two closely related lineages of the louse Polyplax serrata with different host specificities.</title>
        <authorList>
            <person name="Martinu J."/>
            <person name="Tarabai H."/>
            <person name="Stefka J."/>
            <person name="Hypsa V."/>
        </authorList>
    </citation>
    <scope>NUCLEOTIDE SEQUENCE [LARGE SCALE GENOMIC DNA]</scope>
    <source>
        <strain evidence="2">HR10_N</strain>
    </source>
</reference>
<name>A0AAN8S598_POLSC</name>
<keyword evidence="1" id="KW-0732">Signal</keyword>
<dbReference type="EMBL" id="JAWJWE010000003">
    <property type="protein sequence ID" value="KAK6638835.1"/>
    <property type="molecule type" value="Genomic_DNA"/>
</dbReference>
<dbReference type="AlphaFoldDB" id="A0AAN8S598"/>
<comment type="caution">
    <text evidence="2">The sequence shown here is derived from an EMBL/GenBank/DDBJ whole genome shotgun (WGS) entry which is preliminary data.</text>
</comment>
<evidence type="ECO:0008006" key="4">
    <source>
        <dbReference type="Google" id="ProtNLM"/>
    </source>
</evidence>